<dbReference type="EMBL" id="CM027681">
    <property type="protein sequence ID" value="KAG0542429.1"/>
    <property type="molecule type" value="Genomic_DNA"/>
</dbReference>
<reference evidence="1" key="2">
    <citation type="submission" date="2020-10" db="EMBL/GenBank/DDBJ databases">
        <authorList>
            <person name="Cooper E.A."/>
            <person name="Brenton Z.W."/>
            <person name="Flinn B.S."/>
            <person name="Jenkins J."/>
            <person name="Shu S."/>
            <person name="Flowers D."/>
            <person name="Luo F."/>
            <person name="Wang Y."/>
            <person name="Xia P."/>
            <person name="Barry K."/>
            <person name="Daum C."/>
            <person name="Lipzen A."/>
            <person name="Yoshinaga Y."/>
            <person name="Schmutz J."/>
            <person name="Saski C."/>
            <person name="Vermerris W."/>
            <person name="Kresovich S."/>
        </authorList>
    </citation>
    <scope>NUCLEOTIDE SEQUENCE</scope>
</reference>
<name>A0A921RL46_SORBI</name>
<sequence length="91" mass="9876">MPLALSADFGFGDLLAPSVGDCRNSLVLFESLISSFSDDLHATLLPADQDPTDYCARRQQGFLGDPSRVNPRIGRHHGMDSLMGLRLTCVV</sequence>
<evidence type="ECO:0000313" key="2">
    <source>
        <dbReference type="Proteomes" id="UP000807115"/>
    </source>
</evidence>
<dbReference type="Proteomes" id="UP000807115">
    <property type="component" value="Chromosome 2"/>
</dbReference>
<comment type="caution">
    <text evidence="1">The sequence shown here is derived from an EMBL/GenBank/DDBJ whole genome shotgun (WGS) entry which is preliminary data.</text>
</comment>
<reference evidence="1" key="1">
    <citation type="journal article" date="2019" name="BMC Genomics">
        <title>A new reference genome for Sorghum bicolor reveals high levels of sequence similarity between sweet and grain genotypes: implications for the genetics of sugar metabolism.</title>
        <authorList>
            <person name="Cooper E.A."/>
            <person name="Brenton Z.W."/>
            <person name="Flinn B.S."/>
            <person name="Jenkins J."/>
            <person name="Shu S."/>
            <person name="Flowers D."/>
            <person name="Luo F."/>
            <person name="Wang Y."/>
            <person name="Xia P."/>
            <person name="Barry K."/>
            <person name="Daum C."/>
            <person name="Lipzen A."/>
            <person name="Yoshinaga Y."/>
            <person name="Schmutz J."/>
            <person name="Saski C."/>
            <person name="Vermerris W."/>
            <person name="Kresovich S."/>
        </authorList>
    </citation>
    <scope>NUCLEOTIDE SEQUENCE</scope>
</reference>
<evidence type="ECO:0000313" key="1">
    <source>
        <dbReference type="EMBL" id="KAG0542429.1"/>
    </source>
</evidence>
<dbReference type="AlphaFoldDB" id="A0A921RL46"/>
<gene>
    <name evidence="1" type="ORF">BDA96_02G103300</name>
</gene>
<accession>A0A921RL46</accession>
<protein>
    <submittedName>
        <fullName evidence="1">Uncharacterized protein</fullName>
    </submittedName>
</protein>
<organism evidence="1 2">
    <name type="scientific">Sorghum bicolor</name>
    <name type="common">Sorghum</name>
    <name type="synonym">Sorghum vulgare</name>
    <dbReference type="NCBI Taxonomy" id="4558"/>
    <lineage>
        <taxon>Eukaryota</taxon>
        <taxon>Viridiplantae</taxon>
        <taxon>Streptophyta</taxon>
        <taxon>Embryophyta</taxon>
        <taxon>Tracheophyta</taxon>
        <taxon>Spermatophyta</taxon>
        <taxon>Magnoliopsida</taxon>
        <taxon>Liliopsida</taxon>
        <taxon>Poales</taxon>
        <taxon>Poaceae</taxon>
        <taxon>PACMAD clade</taxon>
        <taxon>Panicoideae</taxon>
        <taxon>Andropogonodae</taxon>
        <taxon>Andropogoneae</taxon>
        <taxon>Sorghinae</taxon>
        <taxon>Sorghum</taxon>
    </lineage>
</organism>
<proteinExistence type="predicted"/>